<evidence type="ECO:0000313" key="11">
    <source>
        <dbReference type="Proteomes" id="UP000623129"/>
    </source>
</evidence>
<keyword evidence="8" id="KW-0472">Membrane</keyword>
<name>A0A833QWN5_9POAL</name>
<sequence>MFEVEFRPRRRSDARSERCSKLVLLWFTIIAIICIVFFFLSYVLASVITVIVLLSMMWFTWYYFHSAPPETEPIEVHCATVEGLSPSDVAEIPSFSFQRNIGDDFKDFNGSNGGVGWLQCAVCIATVKEGEMVRQLPVCKHVFHLMCIDKWLGSHSTCPMCRADVKTRELSSESPSPPV</sequence>
<organism evidence="10 11">
    <name type="scientific">Carex littledalei</name>
    <dbReference type="NCBI Taxonomy" id="544730"/>
    <lineage>
        <taxon>Eukaryota</taxon>
        <taxon>Viridiplantae</taxon>
        <taxon>Streptophyta</taxon>
        <taxon>Embryophyta</taxon>
        <taxon>Tracheophyta</taxon>
        <taxon>Spermatophyta</taxon>
        <taxon>Magnoliopsida</taxon>
        <taxon>Liliopsida</taxon>
        <taxon>Poales</taxon>
        <taxon>Cyperaceae</taxon>
        <taxon>Cyperoideae</taxon>
        <taxon>Cariceae</taxon>
        <taxon>Carex</taxon>
        <taxon>Carex subgen. Euthyceras</taxon>
    </lineage>
</organism>
<keyword evidence="11" id="KW-1185">Reference proteome</keyword>
<dbReference type="Gene3D" id="3.30.40.10">
    <property type="entry name" value="Zinc/RING finger domain, C3HC4 (zinc finger)"/>
    <property type="match status" value="1"/>
</dbReference>
<dbReference type="GO" id="GO:0061630">
    <property type="term" value="F:ubiquitin protein ligase activity"/>
    <property type="evidence" value="ECO:0007669"/>
    <property type="project" value="UniProtKB-EC"/>
</dbReference>
<dbReference type="CDD" id="cd16461">
    <property type="entry name" value="RING-H2_EL5-like"/>
    <property type="match status" value="1"/>
</dbReference>
<dbReference type="OrthoDB" id="8062037at2759"/>
<feature type="domain" description="RING-type" evidence="9">
    <location>
        <begin position="120"/>
        <end position="162"/>
    </location>
</feature>
<evidence type="ECO:0000256" key="1">
    <source>
        <dbReference type="ARBA" id="ARBA00000900"/>
    </source>
</evidence>
<evidence type="ECO:0000256" key="6">
    <source>
        <dbReference type="ARBA" id="ARBA00024209"/>
    </source>
</evidence>
<feature type="transmembrane region" description="Helical" evidence="8">
    <location>
        <begin position="21"/>
        <end position="40"/>
    </location>
</feature>
<dbReference type="GO" id="GO:0016567">
    <property type="term" value="P:protein ubiquitination"/>
    <property type="evidence" value="ECO:0007669"/>
    <property type="project" value="UniProtKB-UniPathway"/>
</dbReference>
<dbReference type="Proteomes" id="UP000623129">
    <property type="component" value="Unassembled WGS sequence"/>
</dbReference>
<dbReference type="GO" id="GO:0008270">
    <property type="term" value="F:zinc ion binding"/>
    <property type="evidence" value="ECO:0007669"/>
    <property type="project" value="UniProtKB-KW"/>
</dbReference>
<dbReference type="PROSITE" id="PS50089">
    <property type="entry name" value="ZF_RING_2"/>
    <property type="match status" value="1"/>
</dbReference>
<reference evidence="10" key="1">
    <citation type="submission" date="2020-01" db="EMBL/GenBank/DDBJ databases">
        <title>Genome sequence of Kobresia littledalei, the first chromosome-level genome in the family Cyperaceae.</title>
        <authorList>
            <person name="Qu G."/>
        </authorList>
    </citation>
    <scope>NUCLEOTIDE SEQUENCE</scope>
    <source>
        <strain evidence="10">C.B.Clarke</strain>
        <tissue evidence="10">Leaf</tissue>
    </source>
</reference>
<dbReference type="EMBL" id="SWLB01000017">
    <property type="protein sequence ID" value="KAF3327302.1"/>
    <property type="molecule type" value="Genomic_DNA"/>
</dbReference>
<keyword evidence="5" id="KW-0862">Zinc</keyword>
<dbReference type="UniPathway" id="UPA00143"/>
<gene>
    <name evidence="10" type="ORF">FCM35_KLT07420</name>
</gene>
<feature type="transmembrane region" description="Helical" evidence="8">
    <location>
        <begin position="46"/>
        <end position="64"/>
    </location>
</feature>
<evidence type="ECO:0000259" key="9">
    <source>
        <dbReference type="PROSITE" id="PS50089"/>
    </source>
</evidence>
<dbReference type="SMART" id="SM00184">
    <property type="entry name" value="RING"/>
    <property type="match status" value="1"/>
</dbReference>
<comment type="similarity">
    <text evidence="6">Belongs to the RING-type zinc finger family. ATL subfamily.</text>
</comment>
<dbReference type="InterPro" id="IPR053238">
    <property type="entry name" value="RING-H2_zinc_finger"/>
</dbReference>
<dbReference type="PANTHER" id="PTHR14155">
    <property type="entry name" value="RING FINGER DOMAIN-CONTAINING"/>
    <property type="match status" value="1"/>
</dbReference>
<keyword evidence="3" id="KW-0479">Metal-binding</keyword>
<proteinExistence type="inferred from homology"/>
<evidence type="ECO:0000256" key="4">
    <source>
        <dbReference type="ARBA" id="ARBA00022771"/>
    </source>
</evidence>
<evidence type="ECO:0000313" key="10">
    <source>
        <dbReference type="EMBL" id="KAF3327302.1"/>
    </source>
</evidence>
<comment type="catalytic activity">
    <reaction evidence="1">
        <text>S-ubiquitinyl-[E2 ubiquitin-conjugating enzyme]-L-cysteine + [acceptor protein]-L-lysine = [E2 ubiquitin-conjugating enzyme]-L-cysteine + N(6)-ubiquitinyl-[acceptor protein]-L-lysine.</text>
        <dbReference type="EC" id="2.3.2.27"/>
    </reaction>
</comment>
<accession>A0A833QWN5</accession>
<dbReference type="SUPFAM" id="SSF57850">
    <property type="entry name" value="RING/U-box"/>
    <property type="match status" value="1"/>
</dbReference>
<dbReference type="AlphaFoldDB" id="A0A833QWN5"/>
<evidence type="ECO:0000256" key="2">
    <source>
        <dbReference type="ARBA" id="ARBA00012483"/>
    </source>
</evidence>
<keyword evidence="8" id="KW-1133">Transmembrane helix</keyword>
<comment type="caution">
    <text evidence="10">The sequence shown here is derived from an EMBL/GenBank/DDBJ whole genome shotgun (WGS) entry which is preliminary data.</text>
</comment>
<evidence type="ECO:0000256" key="5">
    <source>
        <dbReference type="ARBA" id="ARBA00022833"/>
    </source>
</evidence>
<protein>
    <recommendedName>
        <fullName evidence="2">RING-type E3 ubiquitin transferase</fullName>
        <ecNumber evidence="2">2.3.2.27</ecNumber>
    </recommendedName>
</protein>
<evidence type="ECO:0000256" key="3">
    <source>
        <dbReference type="ARBA" id="ARBA00022723"/>
    </source>
</evidence>
<dbReference type="InterPro" id="IPR013083">
    <property type="entry name" value="Znf_RING/FYVE/PHD"/>
</dbReference>
<dbReference type="PANTHER" id="PTHR14155:SF627">
    <property type="entry name" value="OS06G0192800 PROTEIN"/>
    <property type="match status" value="1"/>
</dbReference>
<evidence type="ECO:0000256" key="8">
    <source>
        <dbReference type="SAM" id="Phobius"/>
    </source>
</evidence>
<dbReference type="Pfam" id="PF13639">
    <property type="entry name" value="zf-RING_2"/>
    <property type="match status" value="1"/>
</dbReference>
<dbReference type="InterPro" id="IPR001841">
    <property type="entry name" value="Znf_RING"/>
</dbReference>
<keyword evidence="4 7" id="KW-0863">Zinc-finger</keyword>
<evidence type="ECO:0000256" key="7">
    <source>
        <dbReference type="PROSITE-ProRule" id="PRU00175"/>
    </source>
</evidence>
<dbReference type="EC" id="2.3.2.27" evidence="2"/>
<keyword evidence="8" id="KW-0812">Transmembrane</keyword>